<dbReference type="EMBL" id="PQFF01000153">
    <property type="protein sequence ID" value="RHZ78508.1"/>
    <property type="molecule type" value="Genomic_DNA"/>
</dbReference>
<dbReference type="SUPFAM" id="SSF81901">
    <property type="entry name" value="HCP-like"/>
    <property type="match status" value="1"/>
</dbReference>
<dbReference type="PANTHER" id="PTHR45011:SF1">
    <property type="entry name" value="DAP3-BINDING CELL DEATH ENHANCER 1"/>
    <property type="match status" value="1"/>
</dbReference>
<evidence type="ECO:0000313" key="2">
    <source>
        <dbReference type="Proteomes" id="UP000266861"/>
    </source>
</evidence>
<sequence length="107" mass="12459">MQLIMIKTYIRECNKNPVKVLSEMNRHPSHYWFTSLIGFFLPKGYEKAFHMYSKISDEGSIIALHNVAYCYEGGFGVKKNEGKAFELYLKLAKEGYPVAQYDVGRFY</sequence>
<reference evidence="1 2" key="1">
    <citation type="submission" date="2018-08" db="EMBL/GenBank/DDBJ databases">
        <title>Genome and evolution of the arbuscular mycorrhizal fungus Diversispora epigaea (formerly Glomus versiforme) and its bacterial endosymbionts.</title>
        <authorList>
            <person name="Sun X."/>
            <person name="Fei Z."/>
            <person name="Harrison M."/>
        </authorList>
    </citation>
    <scope>NUCLEOTIDE SEQUENCE [LARGE SCALE GENOMIC DNA]</scope>
    <source>
        <strain evidence="1 2">IT104</strain>
    </source>
</reference>
<dbReference type="InterPro" id="IPR006597">
    <property type="entry name" value="Sel1-like"/>
</dbReference>
<dbReference type="AlphaFoldDB" id="A0A397IVW7"/>
<dbReference type="OrthoDB" id="2324335at2759"/>
<dbReference type="Pfam" id="PF08238">
    <property type="entry name" value="Sel1"/>
    <property type="match status" value="2"/>
</dbReference>
<dbReference type="InterPro" id="IPR011990">
    <property type="entry name" value="TPR-like_helical_dom_sf"/>
</dbReference>
<accession>A0A397IVW7</accession>
<dbReference type="Gene3D" id="1.25.40.10">
    <property type="entry name" value="Tetratricopeptide repeat domain"/>
    <property type="match status" value="1"/>
</dbReference>
<name>A0A397IVW7_9GLOM</name>
<keyword evidence="2" id="KW-1185">Reference proteome</keyword>
<gene>
    <name evidence="1" type="ORF">Glove_162g78</name>
</gene>
<dbReference type="Proteomes" id="UP000266861">
    <property type="component" value="Unassembled WGS sequence"/>
</dbReference>
<organism evidence="1 2">
    <name type="scientific">Diversispora epigaea</name>
    <dbReference type="NCBI Taxonomy" id="1348612"/>
    <lineage>
        <taxon>Eukaryota</taxon>
        <taxon>Fungi</taxon>
        <taxon>Fungi incertae sedis</taxon>
        <taxon>Mucoromycota</taxon>
        <taxon>Glomeromycotina</taxon>
        <taxon>Glomeromycetes</taxon>
        <taxon>Diversisporales</taxon>
        <taxon>Diversisporaceae</taxon>
        <taxon>Diversispora</taxon>
    </lineage>
</organism>
<evidence type="ECO:0008006" key="3">
    <source>
        <dbReference type="Google" id="ProtNLM"/>
    </source>
</evidence>
<dbReference type="InterPro" id="IPR052748">
    <property type="entry name" value="ISR_Activator"/>
</dbReference>
<dbReference type="PANTHER" id="PTHR45011">
    <property type="entry name" value="DAP3-BINDING CELL DEATH ENHANCER 1"/>
    <property type="match status" value="1"/>
</dbReference>
<dbReference type="SMART" id="SM00671">
    <property type="entry name" value="SEL1"/>
    <property type="match status" value="1"/>
</dbReference>
<evidence type="ECO:0000313" key="1">
    <source>
        <dbReference type="EMBL" id="RHZ78508.1"/>
    </source>
</evidence>
<comment type="caution">
    <text evidence="1">The sequence shown here is derived from an EMBL/GenBank/DDBJ whole genome shotgun (WGS) entry which is preliminary data.</text>
</comment>
<protein>
    <recommendedName>
        <fullName evidence="3">HCP-like protein</fullName>
    </recommendedName>
</protein>
<proteinExistence type="predicted"/>